<dbReference type="InterPro" id="IPR045865">
    <property type="entry name" value="ACT-like_dom_sf"/>
</dbReference>
<dbReference type="SUPFAM" id="SSF55021">
    <property type="entry name" value="ACT-like"/>
    <property type="match status" value="2"/>
</dbReference>
<dbReference type="InterPro" id="IPR004789">
    <property type="entry name" value="Acetalactate_synth_ssu"/>
</dbReference>
<sequence>MRSIISVLLENESGALARVVGLFAQRAYNIESLTVSPTNDLTLSRMTITTEVDCRATLEQMMKQLHKLVDVLRVSELTEGSHVERELMLVKIRTPNAELRQEVKRTADIYRGQIVDITPNLYTIQLTGACSKLDAFLATIEDTSEIVEVVRSGVCGIARGEKALRS</sequence>
<dbReference type="InterPro" id="IPR039557">
    <property type="entry name" value="AHAS_ACT"/>
</dbReference>
<dbReference type="PANTHER" id="PTHR30239">
    <property type="entry name" value="ACETOLACTATE SYNTHASE SMALL SUBUNIT"/>
    <property type="match status" value="1"/>
</dbReference>
<comment type="pathway">
    <text evidence="1 8">Amino-acid biosynthesis; L-isoleucine biosynthesis; L-isoleucine from 2-oxobutanoate: step 1/4.</text>
</comment>
<dbReference type="Proteomes" id="UP001157353">
    <property type="component" value="Unassembled WGS sequence"/>
</dbReference>
<dbReference type="CDD" id="cd04878">
    <property type="entry name" value="ACT_AHAS"/>
    <property type="match status" value="1"/>
</dbReference>
<dbReference type="Gene3D" id="3.30.70.1150">
    <property type="entry name" value="ACT-like. Chain A, domain 2"/>
    <property type="match status" value="1"/>
</dbReference>
<evidence type="ECO:0000256" key="1">
    <source>
        <dbReference type="ARBA" id="ARBA00004974"/>
    </source>
</evidence>
<dbReference type="NCBIfam" id="NF008864">
    <property type="entry name" value="PRK11895.1"/>
    <property type="match status" value="1"/>
</dbReference>
<dbReference type="InterPro" id="IPR027271">
    <property type="entry name" value="Acetolactate_synth/TF_NikR_C"/>
</dbReference>
<accession>A0ABQ6DX48</accession>
<dbReference type="RefSeq" id="WP_284202818.1">
    <property type="nucleotide sequence ID" value="NZ_BSPQ01000001.1"/>
</dbReference>
<protein>
    <recommendedName>
        <fullName evidence="8">Acetolactate synthase small subunit</fullName>
        <shortName evidence="8">AHAS</shortName>
        <shortName evidence="8">ALS</shortName>
        <ecNumber evidence="8">2.2.1.6</ecNumber>
    </recommendedName>
    <alternativeName>
        <fullName evidence="8">Acetohydroxy-acid synthase small subunit</fullName>
    </alternativeName>
</protein>
<evidence type="ECO:0000256" key="3">
    <source>
        <dbReference type="ARBA" id="ARBA00006341"/>
    </source>
</evidence>
<evidence type="ECO:0000313" key="11">
    <source>
        <dbReference type="Proteomes" id="UP001157353"/>
    </source>
</evidence>
<feature type="domain" description="ACT" evidence="9">
    <location>
        <begin position="4"/>
        <end position="79"/>
    </location>
</feature>
<dbReference type="EMBL" id="BSPQ01000001">
    <property type="protein sequence ID" value="GLS89707.1"/>
    <property type="molecule type" value="Genomic_DNA"/>
</dbReference>
<evidence type="ECO:0000256" key="4">
    <source>
        <dbReference type="ARBA" id="ARBA00011744"/>
    </source>
</evidence>
<keyword evidence="8" id="KW-0808">Transferase</keyword>
<organism evidence="10 11">
    <name type="scientific">Psychromonas marina</name>
    <dbReference type="NCBI Taxonomy" id="88364"/>
    <lineage>
        <taxon>Bacteria</taxon>
        <taxon>Pseudomonadati</taxon>
        <taxon>Pseudomonadota</taxon>
        <taxon>Gammaproteobacteria</taxon>
        <taxon>Alteromonadales</taxon>
        <taxon>Psychromonadaceae</taxon>
        <taxon>Psychromonas</taxon>
    </lineage>
</organism>
<dbReference type="InterPro" id="IPR054480">
    <property type="entry name" value="AHAS_small-like_ACT"/>
</dbReference>
<dbReference type="PANTHER" id="PTHR30239:SF0">
    <property type="entry name" value="ACETOLACTATE SYNTHASE SMALL SUBUNIT 1, CHLOROPLASTIC"/>
    <property type="match status" value="1"/>
</dbReference>
<evidence type="ECO:0000313" key="10">
    <source>
        <dbReference type="EMBL" id="GLS89707.1"/>
    </source>
</evidence>
<dbReference type="InterPro" id="IPR019455">
    <property type="entry name" value="Acetolactate_synth_ssu_C"/>
</dbReference>
<comment type="caution">
    <text evidence="10">The sequence shown here is derived from an EMBL/GenBank/DDBJ whole genome shotgun (WGS) entry which is preliminary data.</text>
</comment>
<evidence type="ECO:0000256" key="6">
    <source>
        <dbReference type="ARBA" id="ARBA00023304"/>
    </source>
</evidence>
<dbReference type="PROSITE" id="PS51671">
    <property type="entry name" value="ACT"/>
    <property type="match status" value="1"/>
</dbReference>
<comment type="function">
    <text evidence="8">Catalyzes the conversion of 2 pyruvate molecules into acetolactate in the first common step of the biosynthetic pathway of the branched-amino acids such as leucine, isoleucine, and valine.</text>
</comment>
<comment type="subunit">
    <text evidence="4 8">Dimer of large and small chains.</text>
</comment>
<name>A0ABQ6DX48_9GAMM</name>
<comment type="pathway">
    <text evidence="2 8">Amino-acid biosynthesis; L-valine biosynthesis; L-valine from pyruvate: step 1/4.</text>
</comment>
<evidence type="ECO:0000256" key="8">
    <source>
        <dbReference type="RuleBase" id="RU368092"/>
    </source>
</evidence>
<reference evidence="11" key="1">
    <citation type="journal article" date="2019" name="Int. J. Syst. Evol. Microbiol.">
        <title>The Global Catalogue of Microorganisms (GCM) 10K type strain sequencing project: providing services to taxonomists for standard genome sequencing and annotation.</title>
        <authorList>
            <consortium name="The Broad Institute Genomics Platform"/>
            <consortium name="The Broad Institute Genome Sequencing Center for Infectious Disease"/>
            <person name="Wu L."/>
            <person name="Ma J."/>
        </authorList>
    </citation>
    <scope>NUCLEOTIDE SEQUENCE [LARGE SCALE GENOMIC DNA]</scope>
    <source>
        <strain evidence="11">NBRC 103166</strain>
    </source>
</reference>
<dbReference type="NCBIfam" id="TIGR00119">
    <property type="entry name" value="acolac_sm"/>
    <property type="match status" value="1"/>
</dbReference>
<dbReference type="InterPro" id="IPR002912">
    <property type="entry name" value="ACT_dom"/>
</dbReference>
<comment type="similarity">
    <text evidence="3 8">Belongs to the acetolactate synthase small subunit family.</text>
</comment>
<keyword evidence="5 8" id="KW-0028">Amino-acid biosynthesis</keyword>
<keyword evidence="6 8" id="KW-0100">Branched-chain amino acid biosynthesis</keyword>
<proteinExistence type="inferred from homology"/>
<evidence type="ECO:0000256" key="5">
    <source>
        <dbReference type="ARBA" id="ARBA00022605"/>
    </source>
</evidence>
<dbReference type="Pfam" id="PF22629">
    <property type="entry name" value="ACT_AHAS_ss"/>
    <property type="match status" value="1"/>
</dbReference>
<gene>
    <name evidence="10" type="ORF">GCM10007916_07740</name>
</gene>
<dbReference type="EC" id="2.2.1.6" evidence="8"/>
<evidence type="ECO:0000256" key="2">
    <source>
        <dbReference type="ARBA" id="ARBA00005025"/>
    </source>
</evidence>
<dbReference type="Pfam" id="PF10369">
    <property type="entry name" value="ALS_ss_C"/>
    <property type="match status" value="1"/>
</dbReference>
<evidence type="ECO:0000256" key="7">
    <source>
        <dbReference type="ARBA" id="ARBA00048670"/>
    </source>
</evidence>
<keyword evidence="11" id="KW-1185">Reference proteome</keyword>
<evidence type="ECO:0000259" key="9">
    <source>
        <dbReference type="PROSITE" id="PS51671"/>
    </source>
</evidence>
<dbReference type="Gene3D" id="3.30.70.260">
    <property type="match status" value="1"/>
</dbReference>
<comment type="catalytic activity">
    <reaction evidence="7 8">
        <text>2 pyruvate + H(+) = (2S)-2-acetolactate + CO2</text>
        <dbReference type="Rhea" id="RHEA:25249"/>
        <dbReference type="ChEBI" id="CHEBI:15361"/>
        <dbReference type="ChEBI" id="CHEBI:15378"/>
        <dbReference type="ChEBI" id="CHEBI:16526"/>
        <dbReference type="ChEBI" id="CHEBI:58476"/>
        <dbReference type="EC" id="2.2.1.6"/>
    </reaction>
</comment>